<comment type="caution">
    <text evidence="2">The sequence shown here is derived from an EMBL/GenBank/DDBJ whole genome shotgun (WGS) entry which is preliminary data.</text>
</comment>
<dbReference type="AlphaFoldDB" id="A0A9P5TMV8"/>
<evidence type="ECO:0000313" key="2">
    <source>
        <dbReference type="EMBL" id="KAF8900231.1"/>
    </source>
</evidence>
<protein>
    <submittedName>
        <fullName evidence="2">Uncharacterized protein</fullName>
    </submittedName>
</protein>
<reference evidence="2" key="1">
    <citation type="submission" date="2020-11" db="EMBL/GenBank/DDBJ databases">
        <authorList>
            <consortium name="DOE Joint Genome Institute"/>
            <person name="Ahrendt S."/>
            <person name="Riley R."/>
            <person name="Andreopoulos W."/>
            <person name="LaButti K."/>
            <person name="Pangilinan J."/>
            <person name="Ruiz-duenas F.J."/>
            <person name="Barrasa J.M."/>
            <person name="Sanchez-Garcia M."/>
            <person name="Camarero S."/>
            <person name="Miyauchi S."/>
            <person name="Serrano A."/>
            <person name="Linde D."/>
            <person name="Babiker R."/>
            <person name="Drula E."/>
            <person name="Ayuso-Fernandez I."/>
            <person name="Pacheco R."/>
            <person name="Padilla G."/>
            <person name="Ferreira P."/>
            <person name="Barriuso J."/>
            <person name="Kellner H."/>
            <person name="Castanera R."/>
            <person name="Alfaro M."/>
            <person name="Ramirez L."/>
            <person name="Pisabarro A.G."/>
            <person name="Kuo A."/>
            <person name="Tritt A."/>
            <person name="Lipzen A."/>
            <person name="He G."/>
            <person name="Yan M."/>
            <person name="Ng V."/>
            <person name="Cullen D."/>
            <person name="Martin F."/>
            <person name="Rosso M.-N."/>
            <person name="Henrissat B."/>
            <person name="Hibbett D."/>
            <person name="Martinez A.T."/>
            <person name="Grigoriev I.V."/>
        </authorList>
    </citation>
    <scope>NUCLEOTIDE SEQUENCE</scope>
    <source>
        <strain evidence="2">AH 44721</strain>
    </source>
</reference>
<evidence type="ECO:0000256" key="1">
    <source>
        <dbReference type="SAM" id="SignalP"/>
    </source>
</evidence>
<keyword evidence="1" id="KW-0732">Signal</keyword>
<dbReference type="EMBL" id="JADNYJ010000048">
    <property type="protein sequence ID" value="KAF8900231.1"/>
    <property type="molecule type" value="Genomic_DNA"/>
</dbReference>
<dbReference type="Proteomes" id="UP000724874">
    <property type="component" value="Unassembled WGS sequence"/>
</dbReference>
<organism evidence="2 3">
    <name type="scientific">Gymnopilus junonius</name>
    <name type="common">Spectacular rustgill mushroom</name>
    <name type="synonym">Gymnopilus spectabilis subsp. junonius</name>
    <dbReference type="NCBI Taxonomy" id="109634"/>
    <lineage>
        <taxon>Eukaryota</taxon>
        <taxon>Fungi</taxon>
        <taxon>Dikarya</taxon>
        <taxon>Basidiomycota</taxon>
        <taxon>Agaricomycotina</taxon>
        <taxon>Agaricomycetes</taxon>
        <taxon>Agaricomycetidae</taxon>
        <taxon>Agaricales</taxon>
        <taxon>Agaricineae</taxon>
        <taxon>Hymenogastraceae</taxon>
        <taxon>Gymnopilus</taxon>
    </lineage>
</organism>
<accession>A0A9P5TMV8</accession>
<evidence type="ECO:0000313" key="3">
    <source>
        <dbReference type="Proteomes" id="UP000724874"/>
    </source>
</evidence>
<gene>
    <name evidence="2" type="ORF">CPB84DRAFT_1962422</name>
</gene>
<dbReference type="SUPFAM" id="SSF52309">
    <property type="entry name" value="N-(deoxy)ribosyltransferase-like"/>
    <property type="match status" value="1"/>
</dbReference>
<sequence>MKSIFFTSLSILATFLIVSTSAKPLVDIESQEASPADADKVIKYIQDPNNAGNLNPSCFFSGQTAVQTVIKGKTYTSKKSAESALKDFQASKNCRVIAEVVANAGVSTGVLTDADWKRISKAFADQVAGQVYVLLGKDIRKGSVWETDEKDALKNNAKVTRVEISEIETDGSIKVTGRTKATL</sequence>
<proteinExistence type="predicted"/>
<dbReference type="OrthoDB" id="3007563at2759"/>
<keyword evidence="3" id="KW-1185">Reference proteome</keyword>
<feature type="chain" id="PRO_5040134707" evidence="1">
    <location>
        <begin position="23"/>
        <end position="183"/>
    </location>
</feature>
<feature type="signal peptide" evidence="1">
    <location>
        <begin position="1"/>
        <end position="22"/>
    </location>
</feature>
<name>A0A9P5TMV8_GYMJU</name>